<evidence type="ECO:0000313" key="1">
    <source>
        <dbReference type="EMBL" id="GAH00779.1"/>
    </source>
</evidence>
<dbReference type="AlphaFoldDB" id="X1D6Q0"/>
<protein>
    <submittedName>
        <fullName evidence="1">Uncharacterized protein</fullName>
    </submittedName>
</protein>
<accession>X1D6Q0</accession>
<gene>
    <name evidence="1" type="ORF">S01H4_37507</name>
</gene>
<sequence length="37" mass="4348">VDHGDLIQIWAKVSLLMNNVYIKNMRIKFIDFVSNDP</sequence>
<feature type="non-terminal residue" evidence="1">
    <location>
        <position position="1"/>
    </location>
</feature>
<proteinExistence type="predicted"/>
<reference evidence="1" key="1">
    <citation type="journal article" date="2014" name="Front. Microbiol.">
        <title>High frequency of phylogenetically diverse reductive dehalogenase-homologous genes in deep subseafloor sedimentary metagenomes.</title>
        <authorList>
            <person name="Kawai M."/>
            <person name="Futagami T."/>
            <person name="Toyoda A."/>
            <person name="Takaki Y."/>
            <person name="Nishi S."/>
            <person name="Hori S."/>
            <person name="Arai W."/>
            <person name="Tsubouchi T."/>
            <person name="Morono Y."/>
            <person name="Uchiyama I."/>
            <person name="Ito T."/>
            <person name="Fujiyama A."/>
            <person name="Inagaki F."/>
            <person name="Takami H."/>
        </authorList>
    </citation>
    <scope>NUCLEOTIDE SEQUENCE</scope>
    <source>
        <strain evidence="1">Expedition CK06-06</strain>
    </source>
</reference>
<name>X1D6Q0_9ZZZZ</name>
<organism evidence="1">
    <name type="scientific">marine sediment metagenome</name>
    <dbReference type="NCBI Taxonomy" id="412755"/>
    <lineage>
        <taxon>unclassified sequences</taxon>
        <taxon>metagenomes</taxon>
        <taxon>ecological metagenomes</taxon>
    </lineage>
</organism>
<comment type="caution">
    <text evidence="1">The sequence shown here is derived from an EMBL/GenBank/DDBJ whole genome shotgun (WGS) entry which is preliminary data.</text>
</comment>
<dbReference type="EMBL" id="BART01020155">
    <property type="protein sequence ID" value="GAH00779.1"/>
    <property type="molecule type" value="Genomic_DNA"/>
</dbReference>